<dbReference type="PANTHER" id="PTHR14494:SF0">
    <property type="entry name" value="ALADIN"/>
    <property type="match status" value="1"/>
</dbReference>
<keyword evidence="5" id="KW-1185">Reference proteome</keyword>
<evidence type="ECO:0000313" key="4">
    <source>
        <dbReference type="EMBL" id="KAJ1915772.1"/>
    </source>
</evidence>
<feature type="repeat" description="WD" evidence="3">
    <location>
        <begin position="330"/>
        <end position="354"/>
    </location>
</feature>
<evidence type="ECO:0000313" key="5">
    <source>
        <dbReference type="Proteomes" id="UP001150569"/>
    </source>
</evidence>
<sequence length="584" mass="63658">MASSHVAEPVEFPGRSAVTVAEIDGSLISLTSEHDSKALLYIRSGAPAYPHLMVPSQLKLARADTAGTHGSTFSTTSFSLFPPASRKRTANWIDYASEQLVHWIQVRDHLRDQVERWQTQWVAPYLPWLRPVTAPRPHAVAATQVQATGPARLLDWHPYRHLFAVSHVQDVVFLYDMEREGWLSNCLVHPFQTDITCLAWHPRAGRTLAVGAREGVCLWRINLDQTVSRTARDPDPHAAAPPVLNLDGSRGRLSETHASDGTARGAIHTGHAWLEFLRFPGFDHVSSLAWDPTGRYLAVGSATSGAILIWDVATATATPLRRVPSPTVRLAWSPSGQHLCSTHTNRQLRVWDVSEWRSATWSDFPDHVAHIAWAPDSRCVYFALHASAAVYHLVLRRSAPALEGQFALIAQLTPQRVSATAGEAGLGGGGGDSSRDAISDSPEYEVGGCVGHLSLDPSGNRLVIGFTPADRATEFEYQQDNRFRRRPVVKSAEVLAVLTVRDRRIAWVNSSTAAEPNAPACGFIRGPAAGTLPCSTKIGTGAPPPPLPTCVTFAKQFDRGALLTVVSTETYIARHLGYSNRGQG</sequence>
<dbReference type="InterPro" id="IPR045139">
    <property type="entry name" value="Aladin"/>
</dbReference>
<evidence type="ECO:0000256" key="2">
    <source>
        <dbReference type="ARBA" id="ARBA00022737"/>
    </source>
</evidence>
<dbReference type="InterPro" id="IPR019775">
    <property type="entry name" value="WD40_repeat_CS"/>
</dbReference>
<accession>A0A9W7ZYE8</accession>
<dbReference type="InterPro" id="IPR015943">
    <property type="entry name" value="WD40/YVTN_repeat-like_dom_sf"/>
</dbReference>
<dbReference type="OrthoDB" id="10251741at2759"/>
<proteinExistence type="predicted"/>
<dbReference type="EMBL" id="JANBPT010000614">
    <property type="protein sequence ID" value="KAJ1915772.1"/>
    <property type="molecule type" value="Genomic_DNA"/>
</dbReference>
<dbReference type="InterPro" id="IPR036322">
    <property type="entry name" value="WD40_repeat_dom_sf"/>
</dbReference>
<dbReference type="PANTHER" id="PTHR14494">
    <property type="entry name" value="ALADIN/ADRACALIN/AAAS"/>
    <property type="match status" value="1"/>
</dbReference>
<dbReference type="SUPFAM" id="SSF50978">
    <property type="entry name" value="WD40 repeat-like"/>
    <property type="match status" value="1"/>
</dbReference>
<keyword evidence="2" id="KW-0677">Repeat</keyword>
<dbReference type="PROSITE" id="PS00678">
    <property type="entry name" value="WD_REPEATS_1"/>
    <property type="match status" value="1"/>
</dbReference>
<evidence type="ECO:0000256" key="3">
    <source>
        <dbReference type="PROSITE-ProRule" id="PRU00221"/>
    </source>
</evidence>
<dbReference type="AlphaFoldDB" id="A0A9W7ZYE8"/>
<dbReference type="Gene3D" id="2.130.10.10">
    <property type="entry name" value="YVTN repeat-like/Quinoprotein amine dehydrogenase"/>
    <property type="match status" value="2"/>
</dbReference>
<evidence type="ECO:0008006" key="6">
    <source>
        <dbReference type="Google" id="ProtNLM"/>
    </source>
</evidence>
<reference evidence="4" key="1">
    <citation type="submission" date="2022-07" db="EMBL/GenBank/DDBJ databases">
        <title>Phylogenomic reconstructions and comparative analyses of Kickxellomycotina fungi.</title>
        <authorList>
            <person name="Reynolds N.K."/>
            <person name="Stajich J.E."/>
            <person name="Barry K."/>
            <person name="Grigoriev I.V."/>
            <person name="Crous P."/>
            <person name="Smith M.E."/>
        </authorList>
    </citation>
    <scope>NUCLEOTIDE SEQUENCE</scope>
    <source>
        <strain evidence="4">RSA 861</strain>
    </source>
</reference>
<protein>
    <recommendedName>
        <fullName evidence="6">Anaphase-promoting complex subunit 4 WD40 domain-containing protein</fullName>
    </recommendedName>
</protein>
<gene>
    <name evidence="4" type="ORF">IWQ60_008329</name>
</gene>
<dbReference type="GO" id="GO:0006913">
    <property type="term" value="P:nucleocytoplasmic transport"/>
    <property type="evidence" value="ECO:0007669"/>
    <property type="project" value="TreeGrafter"/>
</dbReference>
<comment type="caution">
    <text evidence="4">The sequence shown here is derived from an EMBL/GenBank/DDBJ whole genome shotgun (WGS) entry which is preliminary data.</text>
</comment>
<organism evidence="4 5">
    <name type="scientific">Tieghemiomyces parasiticus</name>
    <dbReference type="NCBI Taxonomy" id="78921"/>
    <lineage>
        <taxon>Eukaryota</taxon>
        <taxon>Fungi</taxon>
        <taxon>Fungi incertae sedis</taxon>
        <taxon>Zoopagomycota</taxon>
        <taxon>Kickxellomycotina</taxon>
        <taxon>Dimargaritomycetes</taxon>
        <taxon>Dimargaritales</taxon>
        <taxon>Dimargaritaceae</taxon>
        <taxon>Tieghemiomyces</taxon>
    </lineage>
</organism>
<name>A0A9W7ZYE8_9FUNG</name>
<evidence type="ECO:0000256" key="1">
    <source>
        <dbReference type="ARBA" id="ARBA00022574"/>
    </source>
</evidence>
<dbReference type="Pfam" id="PF00400">
    <property type="entry name" value="WD40"/>
    <property type="match status" value="2"/>
</dbReference>
<keyword evidence="1 3" id="KW-0853">WD repeat</keyword>
<dbReference type="SMART" id="SM00320">
    <property type="entry name" value="WD40"/>
    <property type="match status" value="4"/>
</dbReference>
<dbReference type="InterPro" id="IPR001680">
    <property type="entry name" value="WD40_rpt"/>
</dbReference>
<dbReference type="Proteomes" id="UP001150569">
    <property type="component" value="Unassembled WGS sequence"/>
</dbReference>
<dbReference type="GO" id="GO:0005643">
    <property type="term" value="C:nuclear pore"/>
    <property type="evidence" value="ECO:0007669"/>
    <property type="project" value="TreeGrafter"/>
</dbReference>
<dbReference type="PROSITE" id="PS50082">
    <property type="entry name" value="WD_REPEATS_2"/>
    <property type="match status" value="1"/>
</dbReference>